<name>A0A1U9KPM2_9PROT</name>
<proteinExistence type="predicted"/>
<evidence type="ECO:0000313" key="2">
    <source>
        <dbReference type="Proteomes" id="UP000188604"/>
    </source>
</evidence>
<accession>A0A1U9KPM2</accession>
<sequence length="298" mass="32017">MKNLLHKPLRFAFGLFSRGRAVFWPVQTTDRIAIIATVISIAAAGATVWSAFFAKDQASSARISAKAAADSVPYARASADAAVETLRRSDENLQIFLDLDRTHPATIAYVPGAGFSVSVFSDAVIVNTGGTPAVITDRLVTTYAGAAQYSSRVDIFDGATGQLWPKFAVIRPGEPVHLRLRGWIHADAPQFGKLINFVSTLFPGGETAPGQQDRQFASLEALRDEISRHAPPDVSEALDRLLYGPGINSHSLPSSPWSEKGQTGFSRMTLVLRTAASRTYKSTPSLFALGPDPSGYIP</sequence>
<dbReference type="EMBL" id="CP014691">
    <property type="protein sequence ID" value="AQS87650.1"/>
    <property type="molecule type" value="Genomic_DNA"/>
</dbReference>
<dbReference type="KEGG" id="nch:A0U93_06550"/>
<dbReference type="RefSeq" id="WP_077806640.1">
    <property type="nucleotide sequence ID" value="NZ_BJXS01000002.1"/>
</dbReference>
<organism evidence="1 2">
    <name type="scientific">Neoasaia chiangmaiensis</name>
    <dbReference type="NCBI Taxonomy" id="320497"/>
    <lineage>
        <taxon>Bacteria</taxon>
        <taxon>Pseudomonadati</taxon>
        <taxon>Pseudomonadota</taxon>
        <taxon>Alphaproteobacteria</taxon>
        <taxon>Acetobacterales</taxon>
        <taxon>Acetobacteraceae</taxon>
        <taxon>Neoasaia</taxon>
    </lineage>
</organism>
<protein>
    <submittedName>
        <fullName evidence="1">Uncharacterized protein</fullName>
    </submittedName>
</protein>
<dbReference type="AlphaFoldDB" id="A0A1U9KPM2"/>
<reference evidence="1 2" key="1">
    <citation type="submission" date="2016-03" db="EMBL/GenBank/DDBJ databases">
        <title>Acetic acid bacteria sequencing.</title>
        <authorList>
            <person name="Brandt J."/>
            <person name="Jakob F."/>
            <person name="Vogel R.F."/>
        </authorList>
    </citation>
    <scope>NUCLEOTIDE SEQUENCE [LARGE SCALE GENOMIC DNA]</scope>
    <source>
        <strain evidence="1 2">NBRC 101099</strain>
    </source>
</reference>
<keyword evidence="2" id="KW-1185">Reference proteome</keyword>
<dbReference type="Proteomes" id="UP000188604">
    <property type="component" value="Chromosome"/>
</dbReference>
<gene>
    <name evidence="1" type="ORF">A0U93_06550</name>
</gene>
<evidence type="ECO:0000313" key="1">
    <source>
        <dbReference type="EMBL" id="AQS87650.1"/>
    </source>
</evidence>
<dbReference type="STRING" id="320497.A0U93_06550"/>